<dbReference type="EC" id="3.1.1.29" evidence="4"/>
<sequence>MNKTELHNSIIQNIRFSFSRSGGAGGQNVNKVNTKVSASLPLADLHGLSESEFFALRKNLHNIINSDDELFVSVQDERSQSLNRENAIVRIEAKIAAAAKIRKKRHKTKPTQASREKRLKAKKLHSKLKSMRSHSSEFDAL</sequence>
<dbReference type="GO" id="GO:0072344">
    <property type="term" value="P:rescue of stalled ribosome"/>
    <property type="evidence" value="ECO:0007669"/>
    <property type="project" value="TreeGrafter"/>
</dbReference>
<dbReference type="PANTHER" id="PTHR47814:SF1">
    <property type="entry name" value="PEPTIDYL-TRNA HYDROLASE ARFB"/>
    <property type="match status" value="1"/>
</dbReference>
<feature type="compositionally biased region" description="Basic residues" evidence="2">
    <location>
        <begin position="100"/>
        <end position="109"/>
    </location>
</feature>
<keyword evidence="5" id="KW-1185">Reference proteome</keyword>
<feature type="region of interest" description="Disordered" evidence="2">
    <location>
        <begin position="100"/>
        <end position="141"/>
    </location>
</feature>
<dbReference type="InterPro" id="IPR045853">
    <property type="entry name" value="Pep_chain_release_fac_I_sf"/>
</dbReference>
<comment type="similarity">
    <text evidence="1">Belongs to the prokaryotic/mitochondrial release factor family.</text>
</comment>
<dbReference type="GO" id="GO:0043022">
    <property type="term" value="F:ribosome binding"/>
    <property type="evidence" value="ECO:0007669"/>
    <property type="project" value="TreeGrafter"/>
</dbReference>
<dbReference type="EMBL" id="CP054142">
    <property type="protein sequence ID" value="QTQ13527.1"/>
    <property type="molecule type" value="Genomic_DNA"/>
</dbReference>
<gene>
    <name evidence="4" type="primary">arfB</name>
    <name evidence="4" type="ORF">HRQ91_03110</name>
</gene>
<dbReference type="PROSITE" id="PS00745">
    <property type="entry name" value="RF_PROK_I"/>
    <property type="match status" value="1"/>
</dbReference>
<dbReference type="GO" id="GO:0004045">
    <property type="term" value="F:peptidyl-tRNA hydrolase activity"/>
    <property type="evidence" value="ECO:0007669"/>
    <property type="project" value="UniProtKB-EC"/>
</dbReference>
<dbReference type="KEGG" id="tpav:HRQ91_03110"/>
<accession>A0A975IE74</accession>
<dbReference type="AlphaFoldDB" id="A0A975IE74"/>
<evidence type="ECO:0000256" key="2">
    <source>
        <dbReference type="SAM" id="MobiDB-lite"/>
    </source>
</evidence>
<organism evidence="4 5">
    <name type="scientific">Treponema parvum</name>
    <dbReference type="NCBI Taxonomy" id="138851"/>
    <lineage>
        <taxon>Bacteria</taxon>
        <taxon>Pseudomonadati</taxon>
        <taxon>Spirochaetota</taxon>
        <taxon>Spirochaetia</taxon>
        <taxon>Spirochaetales</taxon>
        <taxon>Treponemataceae</taxon>
        <taxon>Treponema</taxon>
    </lineage>
</organism>
<evidence type="ECO:0000313" key="5">
    <source>
        <dbReference type="Proteomes" id="UP000671908"/>
    </source>
</evidence>
<dbReference type="Pfam" id="PF00472">
    <property type="entry name" value="RF-1"/>
    <property type="match status" value="1"/>
</dbReference>
<name>A0A975IE74_9SPIR</name>
<evidence type="ECO:0000259" key="3">
    <source>
        <dbReference type="PROSITE" id="PS00745"/>
    </source>
</evidence>
<reference evidence="4 5" key="1">
    <citation type="journal article" date="2021" name="Microbiol. Resour. Announc.">
        <title>Complete Genome Sequences of Three Human Oral Treponema parvum Isolates.</title>
        <authorList>
            <person name="Zeng H."/>
            <person name="Watt R.M."/>
        </authorList>
    </citation>
    <scope>NUCLEOTIDE SEQUENCE [LARGE SCALE GENOMIC DNA]</scope>
    <source>
        <strain evidence="4 5">ATCC 700770</strain>
    </source>
</reference>
<proteinExistence type="inferred from homology"/>
<evidence type="ECO:0000313" key="4">
    <source>
        <dbReference type="EMBL" id="QTQ13527.1"/>
    </source>
</evidence>
<dbReference type="NCBIfam" id="NF006718">
    <property type="entry name" value="PRK09256.1"/>
    <property type="match status" value="1"/>
</dbReference>
<dbReference type="PANTHER" id="PTHR47814">
    <property type="entry name" value="PEPTIDYL-TRNA HYDROLASE ARFB"/>
    <property type="match status" value="1"/>
</dbReference>
<evidence type="ECO:0000256" key="1">
    <source>
        <dbReference type="ARBA" id="ARBA00010835"/>
    </source>
</evidence>
<dbReference type="Gene3D" id="3.30.160.20">
    <property type="match status" value="1"/>
</dbReference>
<feature type="domain" description="Prokaryotic-type class I peptide chain release factors" evidence="3">
    <location>
        <begin position="20"/>
        <end position="36"/>
    </location>
</feature>
<dbReference type="SUPFAM" id="SSF75620">
    <property type="entry name" value="Release factor"/>
    <property type="match status" value="1"/>
</dbReference>
<dbReference type="GO" id="GO:0003747">
    <property type="term" value="F:translation release factor activity"/>
    <property type="evidence" value="ECO:0007669"/>
    <property type="project" value="InterPro"/>
</dbReference>
<dbReference type="Proteomes" id="UP000671908">
    <property type="component" value="Chromosome"/>
</dbReference>
<keyword evidence="4" id="KW-0378">Hydrolase</keyword>
<protein>
    <submittedName>
        <fullName evidence="4">Aminoacyl-tRNA hydrolase</fullName>
        <ecNumber evidence="4">3.1.1.29</ecNumber>
    </submittedName>
</protein>
<feature type="compositionally biased region" description="Basic residues" evidence="2">
    <location>
        <begin position="117"/>
        <end position="132"/>
    </location>
</feature>
<dbReference type="RefSeq" id="WP_210120216.1">
    <property type="nucleotide sequence ID" value="NZ_CP054142.1"/>
</dbReference>
<dbReference type="InterPro" id="IPR000352">
    <property type="entry name" value="Pep_chain_release_fac_I"/>
</dbReference>